<dbReference type="SMART" id="SM00413">
    <property type="entry name" value="ETS"/>
    <property type="match status" value="1"/>
</dbReference>
<feature type="compositionally biased region" description="Polar residues" evidence="4">
    <location>
        <begin position="423"/>
        <end position="441"/>
    </location>
</feature>
<keyword evidence="3" id="KW-0539">Nucleus</keyword>
<evidence type="ECO:0000256" key="2">
    <source>
        <dbReference type="ARBA" id="ARBA00023125"/>
    </source>
</evidence>
<dbReference type="OrthoDB" id="10042983at2759"/>
<protein>
    <submittedName>
        <fullName evidence="6">Transcription factor ETV6</fullName>
    </submittedName>
</protein>
<dbReference type="Gene3D" id="1.10.10.10">
    <property type="entry name" value="Winged helix-like DNA-binding domain superfamily/Winged helix DNA-binding domain"/>
    <property type="match status" value="1"/>
</dbReference>
<gene>
    <name evidence="6" type="ORF">KP79_PYT18445</name>
</gene>
<dbReference type="PANTHER" id="PTHR11849">
    <property type="entry name" value="ETS"/>
    <property type="match status" value="1"/>
</dbReference>
<sequence>MARIPKNGDLLYNALQKLVQRNPANLVCSPVPTSYRPSILPPVSTSYSTAAFQQNRGDTNPNAGLIVLSSSDSSHPTTTSSPALLGHQQRPLVTILPQPPKATPLHLHNPTVANHNTPNLHQNDVLLPPTSVPGVLSPAPTIADTDSASDEEPVTDPDEAEKIHEENNLCDTMAFPPNMPSALSSGDSALSHSLMLRKQDSECRLLWEFIYQLLQNPQHYSNYVCWENTHDYVFRIINPTGLAQLWGHQKNRTNMTYEKLSRALRYYYRMNIIKKVSGRRLTYQFLQAPSKIQKGQRGAKPHSKTISPPHTPVKHEVEEEESSERVEEVDERSQTSPNIPSIIKSEYHSSDTSQNNFTNHFCNDFTSGLPFNDGFMNIPKSVHQHDDGIMSGFHLTDTADHIEKSRVSPSNSLCLEGVPKMFNSSGVKSEGGTPSRNSPFSEDTETSVKIEAQSEPEDLSMNTLKRQYSQTFNNTLEESVVKHQRDSHGNRLPVNALFKQLS</sequence>
<dbReference type="GO" id="GO:0000981">
    <property type="term" value="F:DNA-binding transcription factor activity, RNA polymerase II-specific"/>
    <property type="evidence" value="ECO:0007669"/>
    <property type="project" value="TreeGrafter"/>
</dbReference>
<feature type="region of interest" description="Disordered" evidence="4">
    <location>
        <begin position="292"/>
        <end position="342"/>
    </location>
</feature>
<dbReference type="InterPro" id="IPR046328">
    <property type="entry name" value="ETS_fam"/>
</dbReference>
<name>A0A210QRV2_MIZYE</name>
<feature type="domain" description="ETS" evidence="5">
    <location>
        <begin position="204"/>
        <end position="286"/>
    </location>
</feature>
<dbReference type="GO" id="GO:0005634">
    <property type="term" value="C:nucleus"/>
    <property type="evidence" value="ECO:0007669"/>
    <property type="project" value="UniProtKB-SubCell"/>
</dbReference>
<evidence type="ECO:0000313" key="6">
    <source>
        <dbReference type="EMBL" id="OWF51486.1"/>
    </source>
</evidence>
<organism evidence="6 7">
    <name type="scientific">Mizuhopecten yessoensis</name>
    <name type="common">Japanese scallop</name>
    <name type="synonym">Patinopecten yessoensis</name>
    <dbReference type="NCBI Taxonomy" id="6573"/>
    <lineage>
        <taxon>Eukaryota</taxon>
        <taxon>Metazoa</taxon>
        <taxon>Spiralia</taxon>
        <taxon>Lophotrochozoa</taxon>
        <taxon>Mollusca</taxon>
        <taxon>Bivalvia</taxon>
        <taxon>Autobranchia</taxon>
        <taxon>Pteriomorphia</taxon>
        <taxon>Pectinida</taxon>
        <taxon>Pectinoidea</taxon>
        <taxon>Pectinidae</taxon>
        <taxon>Mizuhopecten</taxon>
    </lineage>
</organism>
<comment type="similarity">
    <text evidence="1 3">Belongs to the ETS family.</text>
</comment>
<dbReference type="SUPFAM" id="SSF46785">
    <property type="entry name" value="Winged helix' DNA-binding domain"/>
    <property type="match status" value="1"/>
</dbReference>
<evidence type="ECO:0000313" key="7">
    <source>
        <dbReference type="Proteomes" id="UP000242188"/>
    </source>
</evidence>
<dbReference type="AlphaFoldDB" id="A0A210QRV2"/>
<evidence type="ECO:0000259" key="5">
    <source>
        <dbReference type="PROSITE" id="PS50061"/>
    </source>
</evidence>
<dbReference type="PROSITE" id="PS50061">
    <property type="entry name" value="ETS_DOMAIN_3"/>
    <property type="match status" value="1"/>
</dbReference>
<dbReference type="InterPro" id="IPR036388">
    <property type="entry name" value="WH-like_DNA-bd_sf"/>
</dbReference>
<keyword evidence="7" id="KW-1185">Reference proteome</keyword>
<dbReference type="InterPro" id="IPR000418">
    <property type="entry name" value="Ets_dom"/>
</dbReference>
<feature type="region of interest" description="Disordered" evidence="4">
    <location>
        <begin position="423"/>
        <end position="443"/>
    </location>
</feature>
<reference evidence="6 7" key="1">
    <citation type="journal article" date="2017" name="Nat. Ecol. Evol.">
        <title>Scallop genome provides insights into evolution of bilaterian karyotype and development.</title>
        <authorList>
            <person name="Wang S."/>
            <person name="Zhang J."/>
            <person name="Jiao W."/>
            <person name="Li J."/>
            <person name="Xun X."/>
            <person name="Sun Y."/>
            <person name="Guo X."/>
            <person name="Huan P."/>
            <person name="Dong B."/>
            <person name="Zhang L."/>
            <person name="Hu X."/>
            <person name="Sun X."/>
            <person name="Wang J."/>
            <person name="Zhao C."/>
            <person name="Wang Y."/>
            <person name="Wang D."/>
            <person name="Huang X."/>
            <person name="Wang R."/>
            <person name="Lv J."/>
            <person name="Li Y."/>
            <person name="Zhang Z."/>
            <person name="Liu B."/>
            <person name="Lu W."/>
            <person name="Hui Y."/>
            <person name="Liang J."/>
            <person name="Zhou Z."/>
            <person name="Hou R."/>
            <person name="Li X."/>
            <person name="Liu Y."/>
            <person name="Li H."/>
            <person name="Ning X."/>
            <person name="Lin Y."/>
            <person name="Zhao L."/>
            <person name="Xing Q."/>
            <person name="Dou J."/>
            <person name="Li Y."/>
            <person name="Mao J."/>
            <person name="Guo H."/>
            <person name="Dou H."/>
            <person name="Li T."/>
            <person name="Mu C."/>
            <person name="Jiang W."/>
            <person name="Fu Q."/>
            <person name="Fu X."/>
            <person name="Miao Y."/>
            <person name="Liu J."/>
            <person name="Yu Q."/>
            <person name="Li R."/>
            <person name="Liao H."/>
            <person name="Li X."/>
            <person name="Kong Y."/>
            <person name="Jiang Z."/>
            <person name="Chourrout D."/>
            <person name="Li R."/>
            <person name="Bao Z."/>
        </authorList>
    </citation>
    <scope>NUCLEOTIDE SEQUENCE [LARGE SCALE GENOMIC DNA]</scope>
    <source>
        <strain evidence="6 7">PY_sf001</strain>
    </source>
</reference>
<dbReference type="GO" id="GO:0043565">
    <property type="term" value="F:sequence-specific DNA binding"/>
    <property type="evidence" value="ECO:0007669"/>
    <property type="project" value="InterPro"/>
</dbReference>
<dbReference type="EMBL" id="NEDP02002242">
    <property type="protein sequence ID" value="OWF51486.1"/>
    <property type="molecule type" value="Genomic_DNA"/>
</dbReference>
<dbReference type="Pfam" id="PF00178">
    <property type="entry name" value="Ets"/>
    <property type="match status" value="1"/>
</dbReference>
<dbReference type="InterPro" id="IPR036390">
    <property type="entry name" value="WH_DNA-bd_sf"/>
</dbReference>
<proteinExistence type="inferred from homology"/>
<keyword evidence="2 3" id="KW-0238">DNA-binding</keyword>
<dbReference type="GO" id="GO:0030154">
    <property type="term" value="P:cell differentiation"/>
    <property type="evidence" value="ECO:0007669"/>
    <property type="project" value="TreeGrafter"/>
</dbReference>
<comment type="caution">
    <text evidence="6">The sequence shown here is derived from an EMBL/GenBank/DDBJ whole genome shotgun (WGS) entry which is preliminary data.</text>
</comment>
<dbReference type="STRING" id="6573.A0A210QRV2"/>
<evidence type="ECO:0000256" key="3">
    <source>
        <dbReference type="RuleBase" id="RU004019"/>
    </source>
</evidence>
<dbReference type="Proteomes" id="UP000242188">
    <property type="component" value="Unassembled WGS sequence"/>
</dbReference>
<feature type="compositionally biased region" description="Acidic residues" evidence="4">
    <location>
        <begin position="318"/>
        <end position="330"/>
    </location>
</feature>
<accession>A0A210QRV2</accession>
<evidence type="ECO:0000256" key="4">
    <source>
        <dbReference type="SAM" id="MobiDB-lite"/>
    </source>
</evidence>
<dbReference type="PRINTS" id="PR00454">
    <property type="entry name" value="ETSDOMAIN"/>
</dbReference>
<comment type="subcellular location">
    <subcellularLocation>
        <location evidence="3">Nucleus</location>
    </subcellularLocation>
</comment>
<dbReference type="PROSITE" id="PS00346">
    <property type="entry name" value="ETS_DOMAIN_2"/>
    <property type="match status" value="1"/>
</dbReference>
<dbReference type="PANTHER" id="PTHR11849:SF201">
    <property type="entry name" value="ETS DNA-BINDING PROTEIN POKKURI"/>
    <property type="match status" value="1"/>
</dbReference>
<evidence type="ECO:0000256" key="1">
    <source>
        <dbReference type="ARBA" id="ARBA00005562"/>
    </source>
</evidence>